<name>A0A7Z2NUB4_9SPHN</name>
<gene>
    <name evidence="1" type="ORF">GVO57_02855</name>
</gene>
<reference evidence="1 2" key="1">
    <citation type="submission" date="2020-01" db="EMBL/GenBank/DDBJ databases">
        <title>Sphingomonas sp. C33 whole genome sequece.</title>
        <authorList>
            <person name="Park C."/>
        </authorList>
    </citation>
    <scope>NUCLEOTIDE SEQUENCE [LARGE SCALE GENOMIC DNA]</scope>
    <source>
        <strain evidence="1 2">C33</strain>
    </source>
</reference>
<proteinExistence type="predicted"/>
<dbReference type="AlphaFoldDB" id="A0A7Z2NUB4"/>
<evidence type="ECO:0000313" key="1">
    <source>
        <dbReference type="EMBL" id="QHL89958.1"/>
    </source>
</evidence>
<evidence type="ECO:0000313" key="2">
    <source>
        <dbReference type="Proteomes" id="UP000464468"/>
    </source>
</evidence>
<sequence>MNGHALRIGLSGPPLNGRWPPGAGLPAGPQAIRWRRCRVRAADSVGLCRTISGIGTARLRRPVMRSIAVLCLDGDDFRQQMNASRRSPLRAVDILFAMGAILGYSETWAHLWLCVLGTSGHRPVRLF</sequence>
<dbReference type="KEGG" id="schy:GVO57_02855"/>
<dbReference type="EMBL" id="CP047895">
    <property type="protein sequence ID" value="QHL89958.1"/>
    <property type="molecule type" value="Genomic_DNA"/>
</dbReference>
<keyword evidence="2" id="KW-1185">Reference proteome</keyword>
<accession>A0A7Z2NUB4</accession>
<dbReference type="RefSeq" id="WP_160591677.1">
    <property type="nucleotide sequence ID" value="NZ_CP047895.1"/>
</dbReference>
<organism evidence="1 2">
    <name type="scientific">Sphingomonas changnyeongensis</name>
    <dbReference type="NCBI Taxonomy" id="2698679"/>
    <lineage>
        <taxon>Bacteria</taxon>
        <taxon>Pseudomonadati</taxon>
        <taxon>Pseudomonadota</taxon>
        <taxon>Alphaproteobacteria</taxon>
        <taxon>Sphingomonadales</taxon>
        <taxon>Sphingomonadaceae</taxon>
        <taxon>Sphingomonas</taxon>
    </lineage>
</organism>
<protein>
    <submittedName>
        <fullName evidence="1">Uncharacterized protein</fullName>
    </submittedName>
</protein>
<dbReference type="Proteomes" id="UP000464468">
    <property type="component" value="Chromosome"/>
</dbReference>